<evidence type="ECO:0000256" key="6">
    <source>
        <dbReference type="SAM" id="MobiDB-lite"/>
    </source>
</evidence>
<dbReference type="GO" id="GO:0046873">
    <property type="term" value="F:metal ion transmembrane transporter activity"/>
    <property type="evidence" value="ECO:0007669"/>
    <property type="project" value="InterPro"/>
</dbReference>
<keyword evidence="4 7" id="KW-0472">Membrane</keyword>
<dbReference type="GO" id="GO:0016020">
    <property type="term" value="C:membrane"/>
    <property type="evidence" value="ECO:0007669"/>
    <property type="project" value="UniProtKB-SubCell"/>
</dbReference>
<dbReference type="Gene3D" id="1.20.58.340">
    <property type="entry name" value="Magnesium transport protein CorA, transmembrane region"/>
    <property type="match status" value="1"/>
</dbReference>
<dbReference type="AlphaFoldDB" id="A0A6A6NZN7"/>
<protein>
    <recommendedName>
        <fullName evidence="10">Cora-like Mg2+ transporter protein-domain-containing protein</fullName>
    </recommendedName>
</protein>
<feature type="transmembrane region" description="Helical" evidence="7">
    <location>
        <begin position="451"/>
        <end position="469"/>
    </location>
</feature>
<sequence>MASVLEDRSRLIQHSLFAGAGQAQNGAAAADDRTHYTHYQVYDVGQDGVPVLIEADKENTPKAAGIWHSIKGINADSPDRQAVGRITIAREPSAVLFGALHLTLNKAFNVDELFRHLVQSEASSAHMHRAFSSDNRKQRSFVFNLEYYTIIGEECQPMSWQLADKQRSTTDSHLPLSRCSSVIALSLYGEPTKKIRNPARRAKQRYGWAYSPWSPWQVVNIQCYPDWKASTDVHETSNKYLNGVEAFLATLLGEFRDAQKRFDEIYRHITKMITPPLDFIFNDELRDRRLFEDKDFTYTRRYFWASQTLAFVNDSIRAMIEAYEDTFTAEVWEGRSKSLWPLPDESPRNDFFRRRMRRMRLDFEREIEALREQVRKHESRRLEIAALRDQLFSGTSVLESRRTVELSEITIQQGHNIKLLTVVNIFFLPLTFVTSVFGMTNMPDNHEFKTFAIVMASVCIPFFLLIGTLNTNKGYDFFATHSRALWRFLLPKKSVEERCETHSPDYAALARSTSTEHEMALRLGREPRETKLDMVRGQAARGLNRAAEKVKEGSGEESSSVKSMDKQVGPRGSILEV</sequence>
<evidence type="ECO:0000313" key="8">
    <source>
        <dbReference type="EMBL" id="KAF2457149.1"/>
    </source>
</evidence>
<reference evidence="8" key="1">
    <citation type="journal article" date="2020" name="Stud. Mycol.">
        <title>101 Dothideomycetes genomes: a test case for predicting lifestyles and emergence of pathogens.</title>
        <authorList>
            <person name="Haridas S."/>
            <person name="Albert R."/>
            <person name="Binder M."/>
            <person name="Bloem J."/>
            <person name="Labutti K."/>
            <person name="Salamov A."/>
            <person name="Andreopoulos B."/>
            <person name="Baker S."/>
            <person name="Barry K."/>
            <person name="Bills G."/>
            <person name="Bluhm B."/>
            <person name="Cannon C."/>
            <person name="Castanera R."/>
            <person name="Culley D."/>
            <person name="Daum C."/>
            <person name="Ezra D."/>
            <person name="Gonzalez J."/>
            <person name="Henrissat B."/>
            <person name="Kuo A."/>
            <person name="Liang C."/>
            <person name="Lipzen A."/>
            <person name="Lutzoni F."/>
            <person name="Magnuson J."/>
            <person name="Mondo S."/>
            <person name="Nolan M."/>
            <person name="Ohm R."/>
            <person name="Pangilinan J."/>
            <person name="Park H.-J."/>
            <person name="Ramirez L."/>
            <person name="Alfaro M."/>
            <person name="Sun H."/>
            <person name="Tritt A."/>
            <person name="Yoshinaga Y."/>
            <person name="Zwiers L.-H."/>
            <person name="Turgeon B."/>
            <person name="Goodwin S."/>
            <person name="Spatafora J."/>
            <person name="Crous P."/>
            <person name="Grigoriev I."/>
        </authorList>
    </citation>
    <scope>NUCLEOTIDE SEQUENCE</scope>
    <source>
        <strain evidence="8">ATCC 16933</strain>
    </source>
</reference>
<name>A0A6A6NZN7_9PEZI</name>
<accession>A0A6A6NZN7</accession>
<proteinExistence type="predicted"/>
<dbReference type="InterPro" id="IPR002523">
    <property type="entry name" value="MgTranspt_CorA/ZnTranspt_ZntB"/>
</dbReference>
<keyword evidence="9" id="KW-1185">Reference proteome</keyword>
<evidence type="ECO:0000256" key="5">
    <source>
        <dbReference type="SAM" id="Coils"/>
    </source>
</evidence>
<dbReference type="InterPro" id="IPR045863">
    <property type="entry name" value="CorA_TM1_TM2"/>
</dbReference>
<feature type="transmembrane region" description="Helical" evidence="7">
    <location>
        <begin position="419"/>
        <end position="439"/>
    </location>
</feature>
<evidence type="ECO:0000256" key="7">
    <source>
        <dbReference type="SAM" id="Phobius"/>
    </source>
</evidence>
<feature type="region of interest" description="Disordered" evidence="6">
    <location>
        <begin position="539"/>
        <end position="577"/>
    </location>
</feature>
<evidence type="ECO:0008006" key="10">
    <source>
        <dbReference type="Google" id="ProtNLM"/>
    </source>
</evidence>
<keyword evidence="2 7" id="KW-0812">Transmembrane</keyword>
<keyword evidence="5" id="KW-0175">Coiled coil</keyword>
<dbReference type="SUPFAM" id="SSF144083">
    <property type="entry name" value="Magnesium transport protein CorA, transmembrane region"/>
    <property type="match status" value="1"/>
</dbReference>
<dbReference type="Pfam" id="PF01544">
    <property type="entry name" value="CorA"/>
    <property type="match status" value="1"/>
</dbReference>
<evidence type="ECO:0000256" key="4">
    <source>
        <dbReference type="ARBA" id="ARBA00023136"/>
    </source>
</evidence>
<comment type="subcellular location">
    <subcellularLocation>
        <location evidence="1">Membrane</location>
        <topology evidence="1">Multi-pass membrane protein</topology>
    </subcellularLocation>
</comment>
<evidence type="ECO:0000256" key="1">
    <source>
        <dbReference type="ARBA" id="ARBA00004141"/>
    </source>
</evidence>
<dbReference type="OrthoDB" id="426293at2759"/>
<organism evidence="8 9">
    <name type="scientific">Lineolata rhizophorae</name>
    <dbReference type="NCBI Taxonomy" id="578093"/>
    <lineage>
        <taxon>Eukaryota</taxon>
        <taxon>Fungi</taxon>
        <taxon>Dikarya</taxon>
        <taxon>Ascomycota</taxon>
        <taxon>Pezizomycotina</taxon>
        <taxon>Dothideomycetes</taxon>
        <taxon>Dothideomycetes incertae sedis</taxon>
        <taxon>Lineolatales</taxon>
        <taxon>Lineolataceae</taxon>
        <taxon>Lineolata</taxon>
    </lineage>
</organism>
<keyword evidence="3 7" id="KW-1133">Transmembrane helix</keyword>
<evidence type="ECO:0000256" key="3">
    <source>
        <dbReference type="ARBA" id="ARBA00022989"/>
    </source>
</evidence>
<dbReference type="Proteomes" id="UP000799766">
    <property type="component" value="Unassembled WGS sequence"/>
</dbReference>
<evidence type="ECO:0000256" key="2">
    <source>
        <dbReference type="ARBA" id="ARBA00022692"/>
    </source>
</evidence>
<dbReference type="EMBL" id="MU001681">
    <property type="protein sequence ID" value="KAF2457149.1"/>
    <property type="molecule type" value="Genomic_DNA"/>
</dbReference>
<feature type="coiled-coil region" evidence="5">
    <location>
        <begin position="353"/>
        <end position="380"/>
    </location>
</feature>
<gene>
    <name evidence="8" type="ORF">BDY21DRAFT_345077</name>
</gene>
<evidence type="ECO:0000313" key="9">
    <source>
        <dbReference type="Proteomes" id="UP000799766"/>
    </source>
</evidence>